<feature type="compositionally biased region" description="Basic and acidic residues" evidence="1">
    <location>
        <begin position="12"/>
        <end position="22"/>
    </location>
</feature>
<feature type="region of interest" description="Disordered" evidence="1">
    <location>
        <begin position="1"/>
        <end position="22"/>
    </location>
</feature>
<comment type="caution">
    <text evidence="2">The sequence shown here is derived from an EMBL/GenBank/DDBJ whole genome shotgun (WGS) entry which is preliminary data.</text>
</comment>
<proteinExistence type="predicted"/>
<name>A0A7J8LP93_9ROSI</name>
<evidence type="ECO:0000256" key="1">
    <source>
        <dbReference type="SAM" id="MobiDB-lite"/>
    </source>
</evidence>
<evidence type="ECO:0000313" key="2">
    <source>
        <dbReference type="EMBL" id="MBA0554220.1"/>
    </source>
</evidence>
<accession>A0A7J8LP93</accession>
<protein>
    <submittedName>
        <fullName evidence="2">Uncharacterized protein</fullName>
    </submittedName>
</protein>
<organism evidence="2 3">
    <name type="scientific">Gossypium lobatum</name>
    <dbReference type="NCBI Taxonomy" id="34289"/>
    <lineage>
        <taxon>Eukaryota</taxon>
        <taxon>Viridiplantae</taxon>
        <taxon>Streptophyta</taxon>
        <taxon>Embryophyta</taxon>
        <taxon>Tracheophyta</taxon>
        <taxon>Spermatophyta</taxon>
        <taxon>Magnoliopsida</taxon>
        <taxon>eudicotyledons</taxon>
        <taxon>Gunneridae</taxon>
        <taxon>Pentapetalae</taxon>
        <taxon>rosids</taxon>
        <taxon>malvids</taxon>
        <taxon>Malvales</taxon>
        <taxon>Malvaceae</taxon>
        <taxon>Malvoideae</taxon>
        <taxon>Gossypium</taxon>
    </lineage>
</organism>
<sequence>MMNSLEVDGGDDDSRPSEDHNTKKVRFKDGFDVVAMDMVVDTDPSPSMAILWKDKLLGVGSTGSIKEFIESDGEVVETISYLKCGDGVDQVTRLPGFMYKRKIIEVISGMIGKATKFDFKNDNRISGHFAKMAVFINLDRPLVSLVLVNGEIQRVEYEALSMIYFYSGNTKTMIDGEPREVKNETRRMFKTAYRLWMLVEQRSFEARVVYEVIGIGEEIMEGTTTQNEESDRITNETRAKDNINDFLGAQTRSGKDLDTSLEAQLSSGNDDAMHAGEGSKLGHGDVGPNDLNFGSVAAELSNKECAL</sequence>
<keyword evidence="3" id="KW-1185">Reference proteome</keyword>
<dbReference type="Proteomes" id="UP000593572">
    <property type="component" value="Unassembled WGS sequence"/>
</dbReference>
<feature type="region of interest" description="Disordered" evidence="1">
    <location>
        <begin position="267"/>
        <end position="286"/>
    </location>
</feature>
<dbReference type="AlphaFoldDB" id="A0A7J8LP93"/>
<dbReference type="EMBL" id="JABEZX010000004">
    <property type="protein sequence ID" value="MBA0554220.1"/>
    <property type="molecule type" value="Genomic_DNA"/>
</dbReference>
<feature type="compositionally biased region" description="Basic and acidic residues" evidence="1">
    <location>
        <begin position="229"/>
        <end position="243"/>
    </location>
</feature>
<feature type="region of interest" description="Disordered" evidence="1">
    <location>
        <begin position="223"/>
        <end position="243"/>
    </location>
</feature>
<reference evidence="2 3" key="1">
    <citation type="journal article" date="2019" name="Genome Biol. Evol.">
        <title>Insights into the evolution of the New World diploid cottons (Gossypium, subgenus Houzingenia) based on genome sequencing.</title>
        <authorList>
            <person name="Grover C.E."/>
            <person name="Arick M.A. 2nd"/>
            <person name="Thrash A."/>
            <person name="Conover J.L."/>
            <person name="Sanders W.S."/>
            <person name="Peterson D.G."/>
            <person name="Frelichowski J.E."/>
            <person name="Scheffler J.A."/>
            <person name="Scheffler B.E."/>
            <person name="Wendel J.F."/>
        </authorList>
    </citation>
    <scope>NUCLEOTIDE SEQUENCE [LARGE SCALE GENOMIC DNA]</scope>
    <source>
        <strain evidence="2">157</strain>
        <tissue evidence="2">Leaf</tissue>
    </source>
</reference>
<gene>
    <name evidence="2" type="ORF">Golob_013338</name>
</gene>
<evidence type="ECO:0000313" key="3">
    <source>
        <dbReference type="Proteomes" id="UP000593572"/>
    </source>
</evidence>